<evidence type="ECO:0000256" key="6">
    <source>
        <dbReference type="ARBA" id="ARBA00022485"/>
    </source>
</evidence>
<evidence type="ECO:0000256" key="5">
    <source>
        <dbReference type="ARBA" id="ARBA00022023"/>
    </source>
</evidence>
<protein>
    <recommendedName>
        <fullName evidence="5 14">Adenine DNA glycosylase</fullName>
        <ecNumber evidence="4 14">3.2.2.31</ecNumber>
    </recommendedName>
</protein>
<dbReference type="SMART" id="SM00478">
    <property type="entry name" value="ENDO3c"/>
    <property type="match status" value="1"/>
</dbReference>
<dbReference type="Pfam" id="PF00730">
    <property type="entry name" value="HhH-GPD"/>
    <property type="match status" value="1"/>
</dbReference>
<dbReference type="InterPro" id="IPR003651">
    <property type="entry name" value="Endonuclease3_FeS-loop_motif"/>
</dbReference>
<keyword evidence="8 14" id="KW-0227">DNA damage</keyword>
<evidence type="ECO:0000256" key="11">
    <source>
        <dbReference type="ARBA" id="ARBA00023014"/>
    </source>
</evidence>
<dbReference type="GO" id="GO:0000701">
    <property type="term" value="F:purine-specific mismatch base pair DNA N-glycosylase activity"/>
    <property type="evidence" value="ECO:0007669"/>
    <property type="project" value="UniProtKB-EC"/>
</dbReference>
<dbReference type="GO" id="GO:0035485">
    <property type="term" value="F:adenine/guanine mispair binding"/>
    <property type="evidence" value="ECO:0007669"/>
    <property type="project" value="TreeGrafter"/>
</dbReference>
<dbReference type="InterPro" id="IPR023170">
    <property type="entry name" value="HhH_base_excis_C"/>
</dbReference>
<dbReference type="GO" id="GO:0046872">
    <property type="term" value="F:metal ion binding"/>
    <property type="evidence" value="ECO:0007669"/>
    <property type="project" value="UniProtKB-UniRule"/>
</dbReference>
<feature type="domain" description="HhH-GPD" evidence="15">
    <location>
        <begin position="42"/>
        <end position="193"/>
    </location>
</feature>
<keyword evidence="7" id="KW-0479">Metal-binding</keyword>
<dbReference type="EMBL" id="VOHW01000002">
    <property type="protein sequence ID" value="TWV63491.1"/>
    <property type="molecule type" value="Genomic_DNA"/>
</dbReference>
<dbReference type="GO" id="GO:0006284">
    <property type="term" value="P:base-excision repair"/>
    <property type="evidence" value="ECO:0007669"/>
    <property type="project" value="UniProtKB-UniRule"/>
</dbReference>
<evidence type="ECO:0000256" key="7">
    <source>
        <dbReference type="ARBA" id="ARBA00022723"/>
    </source>
</evidence>
<name>A0A5C6KPG8_PARDI</name>
<dbReference type="Gene3D" id="1.10.340.30">
    <property type="entry name" value="Hypothetical protein, domain 2"/>
    <property type="match status" value="1"/>
</dbReference>
<proteinExistence type="inferred from homology"/>
<evidence type="ECO:0000256" key="4">
    <source>
        <dbReference type="ARBA" id="ARBA00012045"/>
    </source>
</evidence>
<comment type="cofactor">
    <cofactor evidence="14">
        <name>[4Fe-4S] cluster</name>
        <dbReference type="ChEBI" id="CHEBI:49883"/>
    </cofactor>
    <text evidence="14">Binds 1 [4Fe-4S] cluster.</text>
</comment>
<evidence type="ECO:0000259" key="15">
    <source>
        <dbReference type="SMART" id="SM00478"/>
    </source>
</evidence>
<comment type="similarity">
    <text evidence="3 14">Belongs to the Nth/MutY family.</text>
</comment>
<keyword evidence="11" id="KW-0411">Iron-sulfur</keyword>
<dbReference type="GO" id="GO:0032357">
    <property type="term" value="F:oxidized purine DNA binding"/>
    <property type="evidence" value="ECO:0007669"/>
    <property type="project" value="TreeGrafter"/>
</dbReference>
<dbReference type="RefSeq" id="WP_146375007.1">
    <property type="nucleotide sequence ID" value="NZ_VOHW01000002.1"/>
</dbReference>
<evidence type="ECO:0000256" key="2">
    <source>
        <dbReference type="ARBA" id="ARBA00002933"/>
    </source>
</evidence>
<keyword evidence="10 14" id="KW-0408">Iron</keyword>
<dbReference type="GO" id="GO:0051539">
    <property type="term" value="F:4 iron, 4 sulfur cluster binding"/>
    <property type="evidence" value="ECO:0007669"/>
    <property type="project" value="UniProtKB-UniRule"/>
</dbReference>
<dbReference type="FunFam" id="1.10.340.30:FF:000010">
    <property type="entry name" value="Adenine DNA glycosylase"/>
    <property type="match status" value="1"/>
</dbReference>
<sequence>MLQYESELEISRILVEWYETYKRELPWRETRDPYIIWISEIILQQTRVVQGLEYFLRFTERFPDVASLAAAEEDEVLKYWQGLGYYSRARNLHAAAKSIMERFNGVFPENYKEVLSLKGIGEYTAAAIVSFAWNQPCPVVDGNVYRVLSRLFAVDTPIDTTKGKKQFAELAGMILDPKNAGTHNQAIMELGALQCVPQNPDCGVCPLKDKCMAFASGNVQAYPVKQNKTKTRDRYFHYLYIIYKGQTWMNRRAGKDIWTGLYEFPLIETDHAMDFSGLCETQAFRNLLGDAGKLSITQGLSNVKHTLSHQILYASFYQIEIELVPESLGNYLSLPCRDIEKYAVPRLIHIYLEKLRLSDYQLFMWLVLDLVL</sequence>
<dbReference type="Pfam" id="PF14815">
    <property type="entry name" value="NUDIX_4"/>
    <property type="match status" value="1"/>
</dbReference>
<dbReference type="InterPro" id="IPR000445">
    <property type="entry name" value="HhH_motif"/>
</dbReference>
<dbReference type="CDD" id="cd03431">
    <property type="entry name" value="NUDIX_DNA_Glycosylase_C-MutY"/>
    <property type="match status" value="1"/>
</dbReference>
<dbReference type="InterPro" id="IPR029119">
    <property type="entry name" value="MutY_C"/>
</dbReference>
<evidence type="ECO:0000256" key="12">
    <source>
        <dbReference type="ARBA" id="ARBA00023204"/>
    </source>
</evidence>
<dbReference type="GO" id="GO:0034039">
    <property type="term" value="F:8-oxo-7,8-dihydroguanine DNA N-glycosylase activity"/>
    <property type="evidence" value="ECO:0007669"/>
    <property type="project" value="TreeGrafter"/>
</dbReference>
<evidence type="ECO:0000256" key="9">
    <source>
        <dbReference type="ARBA" id="ARBA00022801"/>
    </source>
</evidence>
<keyword evidence="9" id="KW-0378">Hydrolase</keyword>
<accession>A0A5C6KPG8</accession>
<dbReference type="GO" id="GO:0006298">
    <property type="term" value="P:mismatch repair"/>
    <property type="evidence" value="ECO:0007669"/>
    <property type="project" value="TreeGrafter"/>
</dbReference>
<dbReference type="SUPFAM" id="SSF55811">
    <property type="entry name" value="Nudix"/>
    <property type="match status" value="1"/>
</dbReference>
<dbReference type="InterPro" id="IPR044298">
    <property type="entry name" value="MIG/MutY"/>
</dbReference>
<dbReference type="Pfam" id="PF00633">
    <property type="entry name" value="HHH"/>
    <property type="match status" value="1"/>
</dbReference>
<evidence type="ECO:0000256" key="14">
    <source>
        <dbReference type="RuleBase" id="RU365096"/>
    </source>
</evidence>
<comment type="caution">
    <text evidence="16">The sequence shown here is derived from an EMBL/GenBank/DDBJ whole genome shotgun (WGS) entry which is preliminary data.</text>
</comment>
<dbReference type="Gene3D" id="3.90.79.10">
    <property type="entry name" value="Nucleoside Triphosphate Pyrophosphohydrolase"/>
    <property type="match status" value="1"/>
</dbReference>
<dbReference type="SUPFAM" id="SSF48150">
    <property type="entry name" value="DNA-glycosylase"/>
    <property type="match status" value="1"/>
</dbReference>
<dbReference type="PANTHER" id="PTHR42944:SF1">
    <property type="entry name" value="ADENINE DNA GLYCOSYLASE"/>
    <property type="match status" value="1"/>
</dbReference>
<dbReference type="InterPro" id="IPR003265">
    <property type="entry name" value="HhH-GPD_domain"/>
</dbReference>
<comment type="function">
    <text evidence="2">Adenine glycosylase active on G-A mispairs. MutY also corrects error-prone DNA synthesis past GO lesions which are due to the oxidatively damaged form of guanine: 7,8-dihydro-8-oxoguanine (8-oxo-dGTP).</text>
</comment>
<dbReference type="AlphaFoldDB" id="A0A5C6KPG8"/>
<evidence type="ECO:0000256" key="10">
    <source>
        <dbReference type="ARBA" id="ARBA00023004"/>
    </source>
</evidence>
<evidence type="ECO:0000256" key="1">
    <source>
        <dbReference type="ARBA" id="ARBA00000843"/>
    </source>
</evidence>
<dbReference type="Gene3D" id="1.10.1670.10">
    <property type="entry name" value="Helix-hairpin-Helix base-excision DNA repair enzymes (C-terminal)"/>
    <property type="match status" value="1"/>
</dbReference>
<dbReference type="CDD" id="cd00056">
    <property type="entry name" value="ENDO3c"/>
    <property type="match status" value="1"/>
</dbReference>
<keyword evidence="12" id="KW-0234">DNA repair</keyword>
<reference evidence="16 17" key="1">
    <citation type="submission" date="2019-07" db="EMBL/GenBank/DDBJ databases">
        <title>Genome sequencing of Parabacteroides distasonis iSURF_7.</title>
        <authorList>
            <person name="Degefu H.N."/>
            <person name="Ruoff K.L."/>
            <person name="Price C.E."/>
            <person name="Valls R.A."/>
            <person name="O'Toole G.A."/>
        </authorList>
    </citation>
    <scope>NUCLEOTIDE SEQUENCE [LARGE SCALE GENOMIC DNA]</scope>
    <source>
        <strain evidence="16 17">CFPLTA003_1B</strain>
    </source>
</reference>
<dbReference type="InterPro" id="IPR011257">
    <property type="entry name" value="DNA_glycosylase"/>
</dbReference>
<comment type="catalytic activity">
    <reaction evidence="1 14">
        <text>Hydrolyzes free adenine bases from 7,8-dihydro-8-oxoguanine:adenine mismatched double-stranded DNA, leaving an apurinic site.</text>
        <dbReference type="EC" id="3.2.2.31"/>
    </reaction>
</comment>
<dbReference type="InterPro" id="IPR015797">
    <property type="entry name" value="NUDIX_hydrolase-like_dom_sf"/>
</dbReference>
<dbReference type="PANTHER" id="PTHR42944">
    <property type="entry name" value="ADENINE DNA GLYCOSYLASE"/>
    <property type="match status" value="1"/>
</dbReference>
<evidence type="ECO:0000256" key="3">
    <source>
        <dbReference type="ARBA" id="ARBA00008343"/>
    </source>
</evidence>
<gene>
    <name evidence="16" type="primary">mutY</name>
    <name evidence="16" type="ORF">FSA05_04990</name>
</gene>
<dbReference type="EC" id="3.2.2.31" evidence="4 14"/>
<dbReference type="SMART" id="SM00525">
    <property type="entry name" value="FES"/>
    <property type="match status" value="1"/>
</dbReference>
<evidence type="ECO:0000256" key="8">
    <source>
        <dbReference type="ARBA" id="ARBA00022763"/>
    </source>
</evidence>
<dbReference type="InterPro" id="IPR005760">
    <property type="entry name" value="A/G_AdeGlyc_MutY"/>
</dbReference>
<dbReference type="NCBIfam" id="TIGR01084">
    <property type="entry name" value="mutY"/>
    <property type="match status" value="1"/>
</dbReference>
<evidence type="ECO:0000313" key="17">
    <source>
        <dbReference type="Proteomes" id="UP000315827"/>
    </source>
</evidence>
<organism evidence="16 17">
    <name type="scientific">Parabacteroides distasonis</name>
    <dbReference type="NCBI Taxonomy" id="823"/>
    <lineage>
        <taxon>Bacteria</taxon>
        <taxon>Pseudomonadati</taxon>
        <taxon>Bacteroidota</taxon>
        <taxon>Bacteroidia</taxon>
        <taxon>Bacteroidales</taxon>
        <taxon>Tannerellaceae</taxon>
        <taxon>Parabacteroides</taxon>
    </lineage>
</organism>
<keyword evidence="6" id="KW-0004">4Fe-4S</keyword>
<evidence type="ECO:0000256" key="13">
    <source>
        <dbReference type="ARBA" id="ARBA00023295"/>
    </source>
</evidence>
<evidence type="ECO:0000313" key="16">
    <source>
        <dbReference type="EMBL" id="TWV63491.1"/>
    </source>
</evidence>
<keyword evidence="13 14" id="KW-0326">Glycosidase</keyword>
<dbReference type="Proteomes" id="UP000315827">
    <property type="component" value="Unassembled WGS sequence"/>
</dbReference>